<evidence type="ECO:0000313" key="1">
    <source>
        <dbReference type="EMBL" id="KAL0632868.1"/>
    </source>
</evidence>
<protein>
    <submittedName>
        <fullName evidence="1">Protein-lysine N-methyltransferase rrg1</fullName>
    </submittedName>
</protein>
<dbReference type="CDD" id="cd02440">
    <property type="entry name" value="AdoMet_MTases"/>
    <property type="match status" value="1"/>
</dbReference>
<name>A0ABR3GAH2_9PEZI</name>
<sequence>MAPALILPSPPELSHFRPEPVQTLHSKQPILLTVRPNLNKAPALELPGLYTKPSAILLLKYLVHLTLLPPSWDGPPADTLVAPPGPTKWLTSIIASPLHWIADEETQEQIWNSASARLAERCGRTAMPSTTRTFRIPLSSETLELTIHEPTLTADNLGLKTWASSYLLSKRLLQLPLPHFAPGARILELGSGTGLVGLSAAGMWDVPVLLTDLPEIMPNLRRNVDANRAILKSRVDVAVLDWRDDAGGRRECEKFDVILAADPIYSPEHPALVAGMVDVWMKKGPQARAVVEIPLRDGFGREREGFKECMSAKGLVVMEQGVETGFDDWGNGEVQCWWSVWGWDERCLV</sequence>
<reference evidence="1 2" key="1">
    <citation type="submission" date="2024-02" db="EMBL/GenBank/DDBJ databases">
        <title>Discinaceae phylogenomics.</title>
        <authorList>
            <person name="Dirks A.C."/>
            <person name="James T.Y."/>
        </authorList>
    </citation>
    <scope>NUCLEOTIDE SEQUENCE [LARGE SCALE GENOMIC DNA]</scope>
    <source>
        <strain evidence="1 2">ACD0624</strain>
    </source>
</reference>
<dbReference type="InterPro" id="IPR029063">
    <property type="entry name" value="SAM-dependent_MTases_sf"/>
</dbReference>
<comment type="caution">
    <text evidence="1">The sequence shown here is derived from an EMBL/GenBank/DDBJ whole genome shotgun (WGS) entry which is preliminary data.</text>
</comment>
<accession>A0ABR3GAH2</accession>
<dbReference type="SUPFAM" id="SSF53335">
    <property type="entry name" value="S-adenosyl-L-methionine-dependent methyltransferases"/>
    <property type="match status" value="1"/>
</dbReference>
<dbReference type="Pfam" id="PF10294">
    <property type="entry name" value="Methyltransf_16"/>
    <property type="match status" value="1"/>
</dbReference>
<gene>
    <name evidence="1" type="primary">rrg1</name>
    <name evidence="1" type="ORF">Q9L58_008242</name>
</gene>
<dbReference type="PANTHER" id="PTHR14614:SF156">
    <property type="entry name" value="PROTEIN-LYSINE N-METHYLTRANSFERASE EFM2"/>
    <property type="match status" value="1"/>
</dbReference>
<dbReference type="InterPro" id="IPR019410">
    <property type="entry name" value="Methyltransf_16"/>
</dbReference>
<dbReference type="Gene3D" id="3.40.50.150">
    <property type="entry name" value="Vaccinia Virus protein VP39"/>
    <property type="match status" value="1"/>
</dbReference>
<organism evidence="1 2">
    <name type="scientific">Discina gigas</name>
    <dbReference type="NCBI Taxonomy" id="1032678"/>
    <lineage>
        <taxon>Eukaryota</taxon>
        <taxon>Fungi</taxon>
        <taxon>Dikarya</taxon>
        <taxon>Ascomycota</taxon>
        <taxon>Pezizomycotina</taxon>
        <taxon>Pezizomycetes</taxon>
        <taxon>Pezizales</taxon>
        <taxon>Discinaceae</taxon>
        <taxon>Discina</taxon>
    </lineage>
</organism>
<dbReference type="EMBL" id="JBBBZM010000147">
    <property type="protein sequence ID" value="KAL0632868.1"/>
    <property type="molecule type" value="Genomic_DNA"/>
</dbReference>
<proteinExistence type="predicted"/>
<evidence type="ECO:0000313" key="2">
    <source>
        <dbReference type="Proteomes" id="UP001447188"/>
    </source>
</evidence>
<keyword evidence="2" id="KW-1185">Reference proteome</keyword>
<dbReference type="Proteomes" id="UP001447188">
    <property type="component" value="Unassembled WGS sequence"/>
</dbReference>
<dbReference type="PANTHER" id="PTHR14614">
    <property type="entry name" value="HEPATOCELLULAR CARCINOMA-ASSOCIATED ANTIGEN"/>
    <property type="match status" value="1"/>
</dbReference>